<organism evidence="2 3">
    <name type="scientific">Callosobruchus maculatus</name>
    <name type="common">Southern cowpea weevil</name>
    <name type="synonym">Pulse bruchid</name>
    <dbReference type="NCBI Taxonomy" id="64391"/>
    <lineage>
        <taxon>Eukaryota</taxon>
        <taxon>Metazoa</taxon>
        <taxon>Ecdysozoa</taxon>
        <taxon>Arthropoda</taxon>
        <taxon>Hexapoda</taxon>
        <taxon>Insecta</taxon>
        <taxon>Pterygota</taxon>
        <taxon>Neoptera</taxon>
        <taxon>Endopterygota</taxon>
        <taxon>Coleoptera</taxon>
        <taxon>Polyphaga</taxon>
        <taxon>Cucujiformia</taxon>
        <taxon>Chrysomeloidea</taxon>
        <taxon>Chrysomelidae</taxon>
        <taxon>Bruchinae</taxon>
        <taxon>Bruchini</taxon>
        <taxon>Callosobruchus</taxon>
    </lineage>
</organism>
<dbReference type="AlphaFoldDB" id="A0A653DKE8"/>
<gene>
    <name evidence="2" type="ORF">CALMAC_LOCUS18291</name>
</gene>
<reference evidence="2 3" key="1">
    <citation type="submission" date="2019-01" db="EMBL/GenBank/DDBJ databases">
        <authorList>
            <person name="Sayadi A."/>
        </authorList>
    </citation>
    <scope>NUCLEOTIDE SEQUENCE [LARGE SCALE GENOMIC DNA]</scope>
</reference>
<evidence type="ECO:0000313" key="2">
    <source>
        <dbReference type="EMBL" id="VEN60675.1"/>
    </source>
</evidence>
<evidence type="ECO:0000256" key="1">
    <source>
        <dbReference type="SAM" id="MobiDB-lite"/>
    </source>
</evidence>
<dbReference type="Proteomes" id="UP000410492">
    <property type="component" value="Unassembled WGS sequence"/>
</dbReference>
<proteinExistence type="predicted"/>
<name>A0A653DKE8_CALMS</name>
<protein>
    <submittedName>
        <fullName evidence="2">Uncharacterized protein</fullName>
    </submittedName>
</protein>
<dbReference type="EMBL" id="CAACVG010012689">
    <property type="protein sequence ID" value="VEN60675.1"/>
    <property type="molecule type" value="Genomic_DNA"/>
</dbReference>
<evidence type="ECO:0000313" key="3">
    <source>
        <dbReference type="Proteomes" id="UP000410492"/>
    </source>
</evidence>
<feature type="region of interest" description="Disordered" evidence="1">
    <location>
        <begin position="1"/>
        <end position="25"/>
    </location>
</feature>
<accession>A0A653DKE8</accession>
<keyword evidence="3" id="KW-1185">Reference proteome</keyword>
<sequence length="226" mass="26209">MEQRKVCGQQGEVGNNEEVKIENQPPQIQTECQELGKADTFEHCFIKQEDEDDKHTETTEVLNRIKSEPNYVDCDPEYKNILEMEIENNKLDMEMQSQEFIFKDDSDKNIDTITGIDSSRIKSEYSSIDNFNQCGTSENEDLKFQLSGMKPEVDMDTEEFEAGEITEEFAIKVKMKQVWMQPQTYLQTVWHKAKSRGTNVKAHPKETTENYTVVTIVIIQHPLNVI</sequence>